<dbReference type="EMBL" id="JAFBEC010000003">
    <property type="protein sequence ID" value="MBM7632432.1"/>
    <property type="molecule type" value="Genomic_DNA"/>
</dbReference>
<organism evidence="2 3">
    <name type="scientific">Geomicrobium sediminis</name>
    <dbReference type="NCBI Taxonomy" id="1347788"/>
    <lineage>
        <taxon>Bacteria</taxon>
        <taxon>Bacillati</taxon>
        <taxon>Bacillota</taxon>
        <taxon>Bacilli</taxon>
        <taxon>Bacillales</taxon>
        <taxon>Geomicrobium</taxon>
    </lineage>
</organism>
<sequence length="702" mass="81732">MNFYSQLQANQHYHNELEQVIFRTYHKLASEATSSNRPGMLLGNIQSGKTRAFIGVMGVAFDRDYDIAIVLTKSSNALLKQTCQRLMSEFHDSIENDQARVYDIMKLPNRIRKYERNQKLMLVVKKETKNLDRLHELFFETHPELKDKRILFIDDEADYASVSYHHNQASNITELRVISSKLDQLRKGLSYSSYLQVTATPYSLYLQPEDRTVHEQKSYLPIRPAFTEIVPIHDQYIGSKTYFDSELSNTLFWPVNEQEIEVLKKQDRRRVKETTLLTTGNVKGLRHAFINFVTAAAVRWEQQRHANERWKKYSFLIHTDRGKKAHEWQADVVIKMEEQFRQLMHGDELAFQKIVEESYEHVIQSTTRFQPTFEHVYECVKKALNDEHVVTEVVNSEQDVENLLNQQGELRLHAPLNIFIGGQILDRGITVQNVIGFYYGRNPRNFQQDTVMQHSRMYGARAIDDVVVTRFYTTQKIYNVMKRMHEFDSELRRSLSKEGEDQKVVFIEKAENEELIPCSPNKLLLSELQTLAPHKRILPTGFQTDYRTRIIPHIKRIDRLLLPFEDKQVGKLSLSAVSNIFDLISETLVMDEGYSFHVDDVKAMIAYAAKKDFAHIVVKTNRNIRRLTKTGVYETSPDTASTKSSELRVARQLAKTTPAIIFLRQNGKEEHGWSGTPFWWPIIVLPSTMTSTIYANKTIQTR</sequence>
<name>A0ABS2PAT4_9BACL</name>
<reference evidence="2 3" key="1">
    <citation type="submission" date="2021-01" db="EMBL/GenBank/DDBJ databases">
        <title>Genomic Encyclopedia of Type Strains, Phase IV (KMG-IV): sequencing the most valuable type-strain genomes for metagenomic binning, comparative biology and taxonomic classification.</title>
        <authorList>
            <person name="Goeker M."/>
        </authorList>
    </citation>
    <scope>NUCLEOTIDE SEQUENCE [LARGE SCALE GENOMIC DNA]</scope>
    <source>
        <strain evidence="2 3">DSM 25540</strain>
    </source>
</reference>
<dbReference type="InterPro" id="IPR018310">
    <property type="entry name" value="Put_endonuclease_Z1-dom"/>
</dbReference>
<protein>
    <recommendedName>
        <fullName evidence="1">Putative endonuclease Z1 domain-containing protein</fullName>
    </recommendedName>
</protein>
<keyword evidence="3" id="KW-1185">Reference proteome</keyword>
<evidence type="ECO:0000259" key="1">
    <source>
        <dbReference type="Pfam" id="PF10593"/>
    </source>
</evidence>
<evidence type="ECO:0000313" key="2">
    <source>
        <dbReference type="EMBL" id="MBM7632432.1"/>
    </source>
</evidence>
<accession>A0ABS2PAT4</accession>
<evidence type="ECO:0000313" key="3">
    <source>
        <dbReference type="Proteomes" id="UP000741863"/>
    </source>
</evidence>
<dbReference type="Pfam" id="PF10593">
    <property type="entry name" value="Z1"/>
    <property type="match status" value="1"/>
</dbReference>
<proteinExistence type="predicted"/>
<comment type="caution">
    <text evidence="2">The sequence shown here is derived from an EMBL/GenBank/DDBJ whole genome shotgun (WGS) entry which is preliminary data.</text>
</comment>
<gene>
    <name evidence="2" type="ORF">JOD17_001525</name>
</gene>
<feature type="domain" description="Putative endonuclease Z1" evidence="1">
    <location>
        <begin position="285"/>
        <end position="499"/>
    </location>
</feature>
<dbReference type="Proteomes" id="UP000741863">
    <property type="component" value="Unassembled WGS sequence"/>
</dbReference>
<dbReference type="RefSeq" id="WP_204696638.1">
    <property type="nucleotide sequence ID" value="NZ_JAFBEC010000003.1"/>
</dbReference>